<keyword evidence="3" id="KW-1185">Reference proteome</keyword>
<dbReference type="GO" id="GO:0016747">
    <property type="term" value="F:acyltransferase activity, transferring groups other than amino-acyl groups"/>
    <property type="evidence" value="ECO:0007669"/>
    <property type="project" value="InterPro"/>
</dbReference>
<dbReference type="Pfam" id="PF00583">
    <property type="entry name" value="Acetyltransf_1"/>
    <property type="match status" value="1"/>
</dbReference>
<feature type="domain" description="N-acetyltransferase" evidence="1">
    <location>
        <begin position="3"/>
        <end position="159"/>
    </location>
</feature>
<evidence type="ECO:0000259" key="1">
    <source>
        <dbReference type="PROSITE" id="PS51186"/>
    </source>
</evidence>
<comment type="caution">
    <text evidence="2">The sequence shown here is derived from an EMBL/GenBank/DDBJ whole genome shotgun (WGS) entry which is preliminary data.</text>
</comment>
<dbReference type="AlphaFoldDB" id="A0A2S6FPS3"/>
<dbReference type="EMBL" id="NIRS01000002">
    <property type="protein sequence ID" value="PPK39469.1"/>
    <property type="molecule type" value="Genomic_DNA"/>
</dbReference>
<sequence>MKLNHRPVKASDVKMICGFPQNAQELYFMFPKAHFPLTETQLNTAISQRFDSTVVEINGTVVGFANFYRAERNGVCCIGNVIVSPSARGEGVATFIVETMTGLAFERYAANEVQISCFNENTAGLLLYPKLGFVPYAIEERPALGNGRSALIHMTRSRSSIG</sequence>
<dbReference type="CDD" id="cd04301">
    <property type="entry name" value="NAT_SF"/>
    <property type="match status" value="1"/>
</dbReference>
<reference evidence="3" key="1">
    <citation type="submission" date="2017-06" db="EMBL/GenBank/DDBJ databases">
        <authorList>
            <person name="Furmanczyk E.M."/>
        </authorList>
    </citation>
    <scope>NUCLEOTIDE SEQUENCE [LARGE SCALE GENOMIC DNA]</scope>
    <source>
        <strain evidence="3">AP3_16</strain>
    </source>
</reference>
<evidence type="ECO:0000313" key="3">
    <source>
        <dbReference type="Proteomes" id="UP000238541"/>
    </source>
</evidence>
<organism evidence="2 3">
    <name type="scientific">Pseudomonas laurylsulfatiphila</name>
    <dbReference type="NCBI Taxonomy" id="2011015"/>
    <lineage>
        <taxon>Bacteria</taxon>
        <taxon>Pseudomonadati</taxon>
        <taxon>Pseudomonadota</taxon>
        <taxon>Gammaproteobacteria</taxon>
        <taxon>Pseudomonadales</taxon>
        <taxon>Pseudomonadaceae</taxon>
        <taxon>Pseudomonas</taxon>
    </lineage>
</organism>
<dbReference type="Proteomes" id="UP000238541">
    <property type="component" value="Unassembled WGS sequence"/>
</dbReference>
<name>A0A2S6FPS3_9PSED</name>
<dbReference type="PROSITE" id="PS51186">
    <property type="entry name" value="GNAT"/>
    <property type="match status" value="1"/>
</dbReference>
<evidence type="ECO:0000313" key="2">
    <source>
        <dbReference type="EMBL" id="PPK39469.1"/>
    </source>
</evidence>
<dbReference type="InterPro" id="IPR000182">
    <property type="entry name" value="GNAT_dom"/>
</dbReference>
<keyword evidence="2" id="KW-0808">Transferase</keyword>
<dbReference type="SUPFAM" id="SSF55729">
    <property type="entry name" value="Acyl-CoA N-acyltransferases (Nat)"/>
    <property type="match status" value="1"/>
</dbReference>
<dbReference type="InterPro" id="IPR016181">
    <property type="entry name" value="Acyl_CoA_acyltransferase"/>
</dbReference>
<dbReference type="RefSeq" id="WP_104448498.1">
    <property type="nucleotide sequence ID" value="NZ_JBLZZR010000104.1"/>
</dbReference>
<proteinExistence type="predicted"/>
<accession>A0A2S6FPS3</accession>
<protein>
    <submittedName>
        <fullName evidence="2">GNAT family N-acetyltransferase</fullName>
    </submittedName>
</protein>
<gene>
    <name evidence="2" type="ORF">CD175_08245</name>
</gene>
<dbReference type="Gene3D" id="3.40.630.30">
    <property type="match status" value="1"/>
</dbReference>